<evidence type="ECO:0000313" key="5">
    <source>
        <dbReference type="Proteomes" id="UP000239560"/>
    </source>
</evidence>
<reference evidence="3 5" key="2">
    <citation type="journal article" date="2018" name="Elife">
        <title>Functional genomics of lipid metabolism in the oleaginous yeast Rhodosporidium toruloides.</title>
        <authorList>
            <person name="Coradetti S.T."/>
            <person name="Pinel D."/>
            <person name="Geiselman G."/>
            <person name="Ito M."/>
            <person name="Mondo S."/>
            <person name="Reilly M.C."/>
            <person name="Cheng Y.F."/>
            <person name="Bauer S."/>
            <person name="Grigoriev I."/>
            <person name="Gladden J.M."/>
            <person name="Simmons B.A."/>
            <person name="Brem R."/>
            <person name="Arkin A.P."/>
            <person name="Skerker J.M."/>
        </authorList>
    </citation>
    <scope>NUCLEOTIDE SEQUENCE [LARGE SCALE GENOMIC DNA]</scope>
    <source>
        <strain evidence="3 5">NBRC 0880</strain>
    </source>
</reference>
<dbReference type="EMBL" id="CWKI01000006">
    <property type="protein sequence ID" value="CTR07492.1"/>
    <property type="molecule type" value="Genomic_DNA"/>
</dbReference>
<evidence type="ECO:0000256" key="1">
    <source>
        <dbReference type="SAM" id="MobiDB-lite"/>
    </source>
</evidence>
<protein>
    <submittedName>
        <fullName evidence="2 3">A-agglutinin anchorage subunit</fullName>
    </submittedName>
</protein>
<reference evidence="2 4" key="1">
    <citation type="submission" date="2015-07" db="EMBL/GenBank/DDBJ databases">
        <authorList>
            <person name="Cajimat M.N.B."/>
            <person name="Milazzo M.L."/>
            <person name="Fulhorst C.F."/>
        </authorList>
    </citation>
    <scope>NUCLEOTIDE SEQUENCE [LARGE SCALE GENOMIC DNA]</scope>
    <source>
        <strain evidence="2">Single colony</strain>
    </source>
</reference>
<organism evidence="2 4">
    <name type="scientific">Rhodotorula toruloides</name>
    <name type="common">Yeast</name>
    <name type="synonym">Rhodosporidium toruloides</name>
    <dbReference type="NCBI Taxonomy" id="5286"/>
    <lineage>
        <taxon>Eukaryota</taxon>
        <taxon>Fungi</taxon>
        <taxon>Dikarya</taxon>
        <taxon>Basidiomycota</taxon>
        <taxon>Pucciniomycotina</taxon>
        <taxon>Microbotryomycetes</taxon>
        <taxon>Sporidiobolales</taxon>
        <taxon>Sporidiobolaceae</taxon>
        <taxon>Rhodotorula</taxon>
    </lineage>
</organism>
<name>A0A0K3CFZ2_RHOTO</name>
<gene>
    <name evidence="2" type="primary">FGENESH: predicted gene_6.275</name>
    <name evidence="3" type="ORF">AAT19DRAFT_14785</name>
    <name evidence="2" type="ORF">BN2166_0033530</name>
</gene>
<evidence type="ECO:0000313" key="3">
    <source>
        <dbReference type="EMBL" id="PRQ74432.1"/>
    </source>
</evidence>
<keyword evidence="4" id="KW-1185">Reference proteome</keyword>
<dbReference type="OrthoDB" id="10289238at2759"/>
<proteinExistence type="predicted"/>
<dbReference type="Proteomes" id="UP000199069">
    <property type="component" value="Unassembled WGS sequence"/>
</dbReference>
<dbReference type="Proteomes" id="UP000239560">
    <property type="component" value="Unassembled WGS sequence"/>
</dbReference>
<feature type="region of interest" description="Disordered" evidence="1">
    <location>
        <begin position="172"/>
        <end position="197"/>
    </location>
</feature>
<accession>A0A0K3CFZ2</accession>
<evidence type="ECO:0000313" key="4">
    <source>
        <dbReference type="Proteomes" id="UP000199069"/>
    </source>
</evidence>
<evidence type="ECO:0000313" key="2">
    <source>
        <dbReference type="EMBL" id="CTR07492.1"/>
    </source>
</evidence>
<dbReference type="AlphaFoldDB" id="A0A0K3CFZ2"/>
<sequence length="284" mass="31161">MAASDRLLVSRDVTVFPPQFLTVIRMLLNLKVPFWYREFEDIYQKVRGMEALADEMLERLGDKAWQPWQAFEELDRDPVLLAPYMGHANVARSSDYENIRLNPSSVYDQTPIVTKMGKVHDIAKKARELDSGPPDGERSATLLDALDRARSFTSSLLPLRSSASTGQAYESSFAPIGSSRPTSLSAPDNSPSRKAMTGLRCGRLSQYRLDALEGVRPPSLPLAALPASAWSSLVQYTEHDTLIALFLLTLGRFKASAASTLGRTSAAFLLPRSLSLASTLSAAP</sequence>
<dbReference type="EMBL" id="LCTV02000006">
    <property type="protein sequence ID" value="PRQ74432.1"/>
    <property type="molecule type" value="Genomic_DNA"/>
</dbReference>
<feature type="compositionally biased region" description="Polar residues" evidence="1">
    <location>
        <begin position="179"/>
        <end position="192"/>
    </location>
</feature>